<proteinExistence type="inferred from homology"/>
<dbReference type="AlphaFoldDB" id="A0A178D3W2"/>
<feature type="compositionally biased region" description="Pro residues" evidence="5">
    <location>
        <begin position="258"/>
        <end position="269"/>
    </location>
</feature>
<evidence type="ECO:0000256" key="4">
    <source>
        <dbReference type="ARBA" id="ARBA00022807"/>
    </source>
</evidence>
<feature type="domain" description="Ubiquitin-like protease family profile" evidence="6">
    <location>
        <begin position="672"/>
        <end position="848"/>
    </location>
</feature>
<dbReference type="OrthoDB" id="1939479at2759"/>
<feature type="compositionally biased region" description="Low complexity" evidence="5">
    <location>
        <begin position="298"/>
        <end position="307"/>
    </location>
</feature>
<feature type="region of interest" description="Disordered" evidence="5">
    <location>
        <begin position="220"/>
        <end position="240"/>
    </location>
</feature>
<evidence type="ECO:0000256" key="1">
    <source>
        <dbReference type="ARBA" id="ARBA00005234"/>
    </source>
</evidence>
<dbReference type="SUPFAM" id="SSF54001">
    <property type="entry name" value="Cysteine proteinases"/>
    <property type="match status" value="1"/>
</dbReference>
<organism evidence="7 8">
    <name type="scientific">Fonsecaea nubica</name>
    <dbReference type="NCBI Taxonomy" id="856822"/>
    <lineage>
        <taxon>Eukaryota</taxon>
        <taxon>Fungi</taxon>
        <taxon>Dikarya</taxon>
        <taxon>Ascomycota</taxon>
        <taxon>Pezizomycotina</taxon>
        <taxon>Eurotiomycetes</taxon>
        <taxon>Chaetothyriomycetidae</taxon>
        <taxon>Chaetothyriales</taxon>
        <taxon>Herpotrichiellaceae</taxon>
        <taxon>Fonsecaea</taxon>
    </lineage>
</organism>
<dbReference type="GO" id="GO:0005634">
    <property type="term" value="C:nucleus"/>
    <property type="evidence" value="ECO:0007669"/>
    <property type="project" value="TreeGrafter"/>
</dbReference>
<feature type="compositionally biased region" description="Pro residues" evidence="5">
    <location>
        <begin position="152"/>
        <end position="169"/>
    </location>
</feature>
<sequence length="883" mass="97458">MADTSSFMDWHPQTPPPAHNPYQDRYVPGGWPVDPPTPPPPTTGVFMPPRRPSPLDHIIPAAKRICTGLGGLAGLGFHAAAQLSRRTIDATTTAVTVPTVYIVRRFQRRRHEQRPTQQKRQAAPRSLPPPISQSPWNRAVAKELVAAQQIARPPPQTPTIPPQRLPKPIPTTEEQHKYTDGVLYEIPEFRPQYVLNRRSQNATPRGPIRRPRVVDQVFPQMPRFTPPREPKPAHLPTPDEKFEKPLLECAKLESPYPQLKPIPASPPSPAVTITSTDSATPSAQLQQGLQAVIESDTESSSVISSIQRSRKRRILTQGSRLTENDETPASSKRVQTQGPSVESPQTPKIAIVVQDAPSSETPKPPTPTDKTLLTPPRLRLRRFNSPRSDLRKEVLLKSPKTPLSDISSMCDCSPGNYHIDAPRSPVKSEISSFFDGTPPPNPELDAHVFRMIMSGGGSPVPASNALAESEAPRETSMSTAIAPSGEPTNGTSNLDEPATPETESEANNNLIPTTVKVANENTEDILGLANQDHHPQLNNATKDVEQHIETQENQTSNNELPKTPMHVTPQKIKAASPVDLTDDKDGSESSSSAASSLHTPEKQFAELRLDDLYTPDHPTPKATPHSSEKTQRVTRAESKRLAILEEKTHYEIVPLTEEWEQKIQTALRHGHGTFKPRDLTRVVPLNAQSSGGTDQWLNDEVINGYLKLVVAHGRQNDRPTQVPTHHAFVSFFFNNLESRGYDSVKRWASRAKIGGKNLLETEAVFIPVNSGSHWTLCVVSGKNRTIAHYNSLRGNGRRYINVVKSWVAAELGTAYKESEWTLLEAGESPQQTNMDDCGVFTITSARQIMLGLTPMSYSADMIPLQRRRIVAELVNGSLLKSSL</sequence>
<dbReference type="Gene3D" id="3.40.395.10">
    <property type="entry name" value="Adenoviral Proteinase, Chain A"/>
    <property type="match status" value="1"/>
</dbReference>
<feature type="region of interest" description="Disordered" evidence="5">
    <location>
        <begin position="459"/>
        <end position="510"/>
    </location>
</feature>
<dbReference type="Pfam" id="PF02902">
    <property type="entry name" value="Peptidase_C48"/>
    <property type="match status" value="1"/>
</dbReference>
<keyword evidence="3" id="KW-0378">Hydrolase</keyword>
<feature type="compositionally biased region" description="Polar residues" evidence="5">
    <location>
        <begin position="475"/>
        <end position="494"/>
    </location>
</feature>
<dbReference type="GO" id="GO:0016926">
    <property type="term" value="P:protein desumoylation"/>
    <property type="evidence" value="ECO:0007669"/>
    <property type="project" value="TreeGrafter"/>
</dbReference>
<dbReference type="RefSeq" id="XP_022501055.1">
    <property type="nucleotide sequence ID" value="XM_022643000.1"/>
</dbReference>
<gene>
    <name evidence="7" type="ORF">AYO20_04705</name>
</gene>
<dbReference type="EMBL" id="LVCJ01000025">
    <property type="protein sequence ID" value="OAL36043.1"/>
    <property type="molecule type" value="Genomic_DNA"/>
</dbReference>
<dbReference type="GO" id="GO:0016929">
    <property type="term" value="F:deSUMOylase activity"/>
    <property type="evidence" value="ECO:0007669"/>
    <property type="project" value="TreeGrafter"/>
</dbReference>
<feature type="region of interest" description="Disordered" evidence="5">
    <location>
        <begin position="575"/>
        <end position="636"/>
    </location>
</feature>
<accession>A0A178D3W2</accession>
<feature type="compositionally biased region" description="Basic and acidic residues" evidence="5">
    <location>
        <begin position="626"/>
        <end position="636"/>
    </location>
</feature>
<evidence type="ECO:0000256" key="5">
    <source>
        <dbReference type="SAM" id="MobiDB-lite"/>
    </source>
</evidence>
<feature type="compositionally biased region" description="Basic and acidic residues" evidence="5">
    <location>
        <begin position="226"/>
        <end position="240"/>
    </location>
</feature>
<keyword evidence="2" id="KW-0645">Protease</keyword>
<comment type="similarity">
    <text evidence="1">Belongs to the peptidase C48 family.</text>
</comment>
<evidence type="ECO:0000256" key="3">
    <source>
        <dbReference type="ARBA" id="ARBA00022801"/>
    </source>
</evidence>
<feature type="compositionally biased region" description="Basic and acidic residues" evidence="5">
    <location>
        <begin position="599"/>
        <end position="611"/>
    </location>
</feature>
<dbReference type="PANTHER" id="PTHR12606:SF141">
    <property type="entry name" value="GH15225P-RELATED"/>
    <property type="match status" value="1"/>
</dbReference>
<evidence type="ECO:0000313" key="8">
    <source>
        <dbReference type="Proteomes" id="UP000185904"/>
    </source>
</evidence>
<dbReference type="GO" id="GO:0006508">
    <property type="term" value="P:proteolysis"/>
    <property type="evidence" value="ECO:0007669"/>
    <property type="project" value="UniProtKB-KW"/>
</dbReference>
<evidence type="ECO:0000259" key="6">
    <source>
        <dbReference type="PROSITE" id="PS50600"/>
    </source>
</evidence>
<feature type="region of interest" description="Disordered" evidence="5">
    <location>
        <begin position="149"/>
        <end position="170"/>
    </location>
</feature>
<dbReference type="PROSITE" id="PS50600">
    <property type="entry name" value="ULP_PROTEASE"/>
    <property type="match status" value="1"/>
</dbReference>
<feature type="region of interest" description="Disordered" evidence="5">
    <location>
        <begin position="1"/>
        <end position="52"/>
    </location>
</feature>
<dbReference type="InterPro" id="IPR003653">
    <property type="entry name" value="Peptidase_C48_C"/>
</dbReference>
<reference evidence="7 8" key="1">
    <citation type="submission" date="2016-03" db="EMBL/GenBank/DDBJ databases">
        <title>The draft genome sequence of Fonsecaea nubica causative agent of cutaneous subcutaneous infection in human host.</title>
        <authorList>
            <person name="Costa F."/>
            <person name="Sybren D.H."/>
            <person name="Raittz R.T."/>
            <person name="Weiss V.A."/>
            <person name="Leao A.C."/>
            <person name="Gomes R."/>
            <person name="De Souza E.M."/>
            <person name="Pedrosa F.O."/>
            <person name="Steffens M.B."/>
            <person name="Bombassaro A."/>
            <person name="Tadra-Sfeir M.Z."/>
            <person name="Moreno L.F."/>
            <person name="Najafzadeh M.J."/>
            <person name="Felipe M.S."/>
            <person name="Teixeira M."/>
            <person name="Sun J."/>
            <person name="Xi L."/>
            <person name="Castro M.A."/>
            <person name="Vicente V.A."/>
        </authorList>
    </citation>
    <scope>NUCLEOTIDE SEQUENCE [LARGE SCALE GENOMIC DNA]</scope>
    <source>
        <strain evidence="7 8">CBS 269.64</strain>
    </source>
</reference>
<dbReference type="PANTHER" id="PTHR12606">
    <property type="entry name" value="SENTRIN/SUMO-SPECIFIC PROTEASE"/>
    <property type="match status" value="1"/>
</dbReference>
<feature type="compositionally biased region" description="Pro residues" evidence="5">
    <location>
        <begin position="33"/>
        <end position="42"/>
    </location>
</feature>
<keyword evidence="8" id="KW-1185">Reference proteome</keyword>
<evidence type="ECO:0000313" key="7">
    <source>
        <dbReference type="EMBL" id="OAL36043.1"/>
    </source>
</evidence>
<name>A0A178D3W2_9EURO</name>
<feature type="compositionally biased region" description="Polar residues" evidence="5">
    <location>
        <begin position="271"/>
        <end position="289"/>
    </location>
</feature>
<protein>
    <recommendedName>
        <fullName evidence="6">Ubiquitin-like protease family profile domain-containing protein</fullName>
    </recommendedName>
</protein>
<feature type="compositionally biased region" description="Polar residues" evidence="5">
    <location>
        <begin position="316"/>
        <end position="346"/>
    </location>
</feature>
<evidence type="ECO:0000256" key="2">
    <source>
        <dbReference type="ARBA" id="ARBA00022670"/>
    </source>
</evidence>
<dbReference type="GeneID" id="34588123"/>
<feature type="region of interest" description="Disordered" evidence="5">
    <location>
        <begin position="257"/>
        <end position="347"/>
    </location>
</feature>
<dbReference type="InterPro" id="IPR038765">
    <property type="entry name" value="Papain-like_cys_pep_sf"/>
</dbReference>
<dbReference type="Proteomes" id="UP000185904">
    <property type="component" value="Unassembled WGS sequence"/>
</dbReference>
<keyword evidence="4" id="KW-0788">Thiol protease</keyword>
<comment type="caution">
    <text evidence="7">The sequence shown here is derived from an EMBL/GenBank/DDBJ whole genome shotgun (WGS) entry which is preliminary data.</text>
</comment>
<feature type="region of interest" description="Disordered" evidence="5">
    <location>
        <begin position="106"/>
        <end position="134"/>
    </location>
</feature>